<comment type="caution">
    <text evidence="2">The sequence shown here is derived from an EMBL/GenBank/DDBJ whole genome shotgun (WGS) entry which is preliminary data.</text>
</comment>
<dbReference type="InterPro" id="IPR025285">
    <property type="entry name" value="DUF4145"/>
</dbReference>
<evidence type="ECO:0000313" key="3">
    <source>
        <dbReference type="Proteomes" id="UP000033866"/>
    </source>
</evidence>
<proteinExistence type="predicted"/>
<dbReference type="EMBL" id="LBPV01000052">
    <property type="protein sequence ID" value="KKP64159.1"/>
    <property type="molecule type" value="Genomic_DNA"/>
</dbReference>
<gene>
    <name evidence="2" type="ORF">UR61_C0052G0001</name>
</gene>
<dbReference type="Proteomes" id="UP000033866">
    <property type="component" value="Unassembled WGS sequence"/>
</dbReference>
<reference evidence="2 3" key="1">
    <citation type="journal article" date="2015" name="Nature">
        <title>rRNA introns, odd ribosomes, and small enigmatic genomes across a large radiation of phyla.</title>
        <authorList>
            <person name="Brown C.T."/>
            <person name="Hug L.A."/>
            <person name="Thomas B.C."/>
            <person name="Sharon I."/>
            <person name="Castelle C.J."/>
            <person name="Singh A."/>
            <person name="Wilkins M.J."/>
            <person name="Williams K.H."/>
            <person name="Banfield J.F."/>
        </authorList>
    </citation>
    <scope>NUCLEOTIDE SEQUENCE [LARGE SCALE GENOMIC DNA]</scope>
</reference>
<accession>A0A0G0B4E1</accession>
<evidence type="ECO:0000313" key="2">
    <source>
        <dbReference type="EMBL" id="KKP64159.1"/>
    </source>
</evidence>
<organism evidence="2 3">
    <name type="scientific">candidate division WS6 bacterium GW2011_GWE1_34_7</name>
    <dbReference type="NCBI Taxonomy" id="1619093"/>
    <lineage>
        <taxon>Bacteria</taxon>
        <taxon>Candidatus Dojkabacteria</taxon>
    </lineage>
</organism>
<sequence length="218" mass="24476">MPIQSGSTGKCPHCNNSNRFEKTTFHSHYGSANLEDCVLIQEQEHEDLSLETCRCTSCGQIIIFLDENMIYPLGTKRGEAPSEVSENIARDFNEACLVENLSKKASAALGRRCLQNLLNEKGIKKNDLSLEIEEAIKILPSHLSESIDAIRNIGNFAAHPLKSTNTGEIVEVEEGETEWILDTLEGLFDYFYVQPALTKRKREDLNKKLAEFGKPNMK</sequence>
<evidence type="ECO:0000259" key="1">
    <source>
        <dbReference type="Pfam" id="PF13643"/>
    </source>
</evidence>
<feature type="domain" description="DUF4145" evidence="1">
    <location>
        <begin position="94"/>
        <end position="169"/>
    </location>
</feature>
<name>A0A0G0B4E1_9BACT</name>
<dbReference type="Pfam" id="PF13643">
    <property type="entry name" value="DUF4145"/>
    <property type="match status" value="1"/>
</dbReference>
<dbReference type="AlphaFoldDB" id="A0A0G0B4E1"/>
<protein>
    <recommendedName>
        <fullName evidence="1">DUF4145 domain-containing protein</fullName>
    </recommendedName>
</protein>